<accession>A0A7J9BDE4</accession>
<protein>
    <recommendedName>
        <fullName evidence="3">DUF4283 domain-containing protein</fullName>
    </recommendedName>
</protein>
<evidence type="ECO:0008006" key="3">
    <source>
        <dbReference type="Google" id="ProtNLM"/>
    </source>
</evidence>
<reference evidence="1 2" key="1">
    <citation type="journal article" date="2019" name="Genome Biol. Evol.">
        <title>Insights into the evolution of the New World diploid cottons (Gossypium, subgenus Houzingenia) based on genome sequencing.</title>
        <authorList>
            <person name="Grover C.E."/>
            <person name="Arick M.A. 2nd"/>
            <person name="Thrash A."/>
            <person name="Conover J.L."/>
            <person name="Sanders W.S."/>
            <person name="Peterson D.G."/>
            <person name="Frelichowski J.E."/>
            <person name="Scheffler J.A."/>
            <person name="Scheffler B.E."/>
            <person name="Wendel J.F."/>
        </authorList>
    </citation>
    <scope>NUCLEOTIDE SEQUENCE [LARGE SCALE GENOMIC DNA]</scope>
    <source>
        <strain evidence="1">5</strain>
        <tissue evidence="1">Leaf</tissue>
    </source>
</reference>
<dbReference type="AlphaFoldDB" id="A0A7J9BDE4"/>
<comment type="caution">
    <text evidence="1">The sequence shown here is derived from an EMBL/GenBank/DDBJ whole genome shotgun (WGS) entry which is preliminary data.</text>
</comment>
<name>A0A7J9BDE4_GOSGO</name>
<organism evidence="1 2">
    <name type="scientific">Gossypium gossypioides</name>
    <name type="common">Mexican cotton</name>
    <name type="synonym">Selera gossypioides</name>
    <dbReference type="NCBI Taxonomy" id="34282"/>
    <lineage>
        <taxon>Eukaryota</taxon>
        <taxon>Viridiplantae</taxon>
        <taxon>Streptophyta</taxon>
        <taxon>Embryophyta</taxon>
        <taxon>Tracheophyta</taxon>
        <taxon>Spermatophyta</taxon>
        <taxon>Magnoliopsida</taxon>
        <taxon>eudicotyledons</taxon>
        <taxon>Gunneridae</taxon>
        <taxon>Pentapetalae</taxon>
        <taxon>rosids</taxon>
        <taxon>malvids</taxon>
        <taxon>Malvales</taxon>
        <taxon>Malvaceae</taxon>
        <taxon>Malvoideae</taxon>
        <taxon>Gossypium</taxon>
    </lineage>
</organism>
<dbReference type="Proteomes" id="UP000593579">
    <property type="component" value="Unassembled WGS sequence"/>
</dbReference>
<dbReference type="OrthoDB" id="1750221at2759"/>
<dbReference type="EMBL" id="JABEZY010000002">
    <property type="protein sequence ID" value="MBA0734290.1"/>
    <property type="molecule type" value="Genomic_DNA"/>
</dbReference>
<gene>
    <name evidence="1" type="ORF">Gogos_018220</name>
</gene>
<sequence length="250" mass="28616">MRSMLENAWHPIGGVSISDMENGRFLFRFYFEVNVDQARQLGSFIGVFFEYDASTIQLGYKGIMRLRVRVDVMKPLKRKKKLTLSNGASDISLRAQSKRNVAWRSRWLVEDGGDGSSNYGNSTNKYGGRNLRRSQFIPVDQGANVGFPPKIPYSLKGKSNISSIPGPTKVGELGQNNNKGKNNFDKDMAMSFLRRHIDIMMDEDSDGKNWRCTDDFYRALEENLMEAYWNLLCSLNDCPQIPWLVIRDFN</sequence>
<keyword evidence="2" id="KW-1185">Reference proteome</keyword>
<evidence type="ECO:0000313" key="1">
    <source>
        <dbReference type="EMBL" id="MBA0734290.1"/>
    </source>
</evidence>
<evidence type="ECO:0000313" key="2">
    <source>
        <dbReference type="Proteomes" id="UP000593579"/>
    </source>
</evidence>
<proteinExistence type="predicted"/>